<comment type="caution">
    <text evidence="1">The sequence shown here is derived from an EMBL/GenBank/DDBJ whole genome shotgun (WGS) entry which is preliminary data.</text>
</comment>
<evidence type="ECO:0000313" key="1">
    <source>
        <dbReference type="EMBL" id="MBE6092086.1"/>
    </source>
</evidence>
<gene>
    <name evidence="1" type="ORF">E7201_02735</name>
</gene>
<dbReference type="Proteomes" id="UP000761380">
    <property type="component" value="Unassembled WGS sequence"/>
</dbReference>
<evidence type="ECO:0000313" key="2">
    <source>
        <dbReference type="Proteomes" id="UP000761380"/>
    </source>
</evidence>
<dbReference type="EMBL" id="SVBY01000011">
    <property type="protein sequence ID" value="MBE6092086.1"/>
    <property type="molecule type" value="Genomic_DNA"/>
</dbReference>
<name>A0A927WPG7_SELRU</name>
<dbReference type="AlphaFoldDB" id="A0A927WPG7"/>
<accession>A0A927WPG7</accession>
<protein>
    <submittedName>
        <fullName evidence="1">Uncharacterized protein</fullName>
    </submittedName>
</protein>
<organism evidence="1 2">
    <name type="scientific">Selenomonas ruminantium</name>
    <dbReference type="NCBI Taxonomy" id="971"/>
    <lineage>
        <taxon>Bacteria</taxon>
        <taxon>Bacillati</taxon>
        <taxon>Bacillota</taxon>
        <taxon>Negativicutes</taxon>
        <taxon>Selenomonadales</taxon>
        <taxon>Selenomonadaceae</taxon>
        <taxon>Selenomonas</taxon>
    </lineage>
</organism>
<sequence length="107" mass="12352">MKAYAFVYDEDEGVEMIVYAANANKAKAKGACFTDMEYTDIRVRRVPWADKYGDFDKIPPKAFIENGWWMFCCKCSGHVDADSLGGYTEDGKPYCKYCKERERERGE</sequence>
<proteinExistence type="predicted"/>
<reference evidence="1" key="1">
    <citation type="submission" date="2019-04" db="EMBL/GenBank/DDBJ databases">
        <title>Evolution of Biomass-Degrading Anaerobic Consortia Revealed by Metagenomics.</title>
        <authorList>
            <person name="Peng X."/>
        </authorList>
    </citation>
    <scope>NUCLEOTIDE SEQUENCE</scope>
    <source>
        <strain evidence="1">SIG240</strain>
    </source>
</reference>